<dbReference type="NCBIfam" id="NF007814">
    <property type="entry name" value="PRK10523.1"/>
    <property type="match status" value="1"/>
</dbReference>
<dbReference type="EMBL" id="CP001560">
    <property type="protein sequence ID" value="AFJ48232.1"/>
    <property type="molecule type" value="Genomic_DNA"/>
</dbReference>
<dbReference type="Pfam" id="PF17185">
    <property type="entry name" value="NlpE_C"/>
    <property type="match status" value="1"/>
</dbReference>
<dbReference type="Proteomes" id="UP000001955">
    <property type="component" value="Chromosome"/>
</dbReference>
<name>I2BCH8_SHIBC</name>
<dbReference type="InterPro" id="IPR043176">
    <property type="entry name" value="NlpE_N_sf"/>
</dbReference>
<reference evidence="2 3" key="1">
    <citation type="journal article" date="2012" name="J. Bacteriol.">
        <title>Complete genome sequence of the B12-producing Shimwellia blattae strain DSM 4481, isolated from a cockroach.</title>
        <authorList>
            <person name="Brzuszkiewicz E."/>
            <person name="Waschkowitz T."/>
            <person name="Wiezer A."/>
            <person name="Daniel R."/>
        </authorList>
    </citation>
    <scope>NUCLEOTIDE SEQUENCE [LARGE SCALE GENOMIC DNA]</scope>
    <source>
        <strain evidence="3">ATCC 29907 / DSM 4481 / JCM 1650 / NBRC 105725 / CDC 9005-74</strain>
    </source>
</reference>
<dbReference type="Gene3D" id="2.40.50.540">
    <property type="match status" value="1"/>
</dbReference>
<dbReference type="PATRIC" id="fig|630626.3.peg.3081"/>
<dbReference type="PROSITE" id="PS51257">
    <property type="entry name" value="PROKAR_LIPOPROTEIN"/>
    <property type="match status" value="1"/>
</dbReference>
<dbReference type="Pfam" id="PF04170">
    <property type="entry name" value="NlpE"/>
    <property type="match status" value="1"/>
</dbReference>
<dbReference type="InterPro" id="IPR033450">
    <property type="entry name" value="NlpE_C"/>
</dbReference>
<organism evidence="2 3">
    <name type="scientific">Shimwellia blattae (strain ATCC 29907 / DSM 4481 / JCM 1650 / NBRC 105725 / CDC 9005-74)</name>
    <name type="common">Escherichia blattae</name>
    <dbReference type="NCBI Taxonomy" id="630626"/>
    <lineage>
        <taxon>Bacteria</taxon>
        <taxon>Pseudomonadati</taxon>
        <taxon>Pseudomonadota</taxon>
        <taxon>Gammaproteobacteria</taxon>
        <taxon>Enterobacterales</taxon>
        <taxon>Enterobacteriaceae</taxon>
        <taxon>Shimwellia</taxon>
    </lineage>
</organism>
<dbReference type="KEGG" id="ebt:EBL_c31690"/>
<dbReference type="HOGENOM" id="CLU_1219320_0_0_6"/>
<evidence type="ECO:0000259" key="1">
    <source>
        <dbReference type="Pfam" id="PF17185"/>
    </source>
</evidence>
<dbReference type="STRING" id="630626.EBL_c31690"/>
<dbReference type="eggNOG" id="COG3015">
    <property type="taxonomic scope" value="Bacteria"/>
</dbReference>
<proteinExistence type="predicted"/>
<keyword evidence="3" id="KW-1185">Reference proteome</keyword>
<dbReference type="Gene3D" id="2.40.128.300">
    <property type="match status" value="1"/>
</dbReference>
<protein>
    <submittedName>
        <fullName evidence="2">Copper homeostasis protein CutF</fullName>
    </submittedName>
</protein>
<sequence length="238" mass="26140">MEKKKNSIRLALMIALLAGGVGLIGCNNRAETLPLKPVQEQGMQAMQQSWRGIIPCADCAGIETSLFLAKDGTWVMNEYYQGARGKTSAFASYGRWARTADRLTLTDTRGKKSYFRVTGEQLEMLDSTGNRIDSALNYTLAPVRADLPLTPMPMRGKYRYMADSATFTDCVTGRVLPVNNNVQLERGYAAAGGQGMEGVMVEFNAHYRMEPNMDTGVPEKTVVPDGHGTFRPGEHCAE</sequence>
<evidence type="ECO:0000313" key="2">
    <source>
        <dbReference type="EMBL" id="AFJ48232.1"/>
    </source>
</evidence>
<dbReference type="InterPro" id="IPR007298">
    <property type="entry name" value="Cu-R_lipoprotein_NlpE"/>
</dbReference>
<dbReference type="InterPro" id="IPR038139">
    <property type="entry name" value="NlpE_C_sf"/>
</dbReference>
<dbReference type="OrthoDB" id="5348860at2"/>
<evidence type="ECO:0000313" key="3">
    <source>
        <dbReference type="Proteomes" id="UP000001955"/>
    </source>
</evidence>
<feature type="domain" description="NlpE C-terminal OB" evidence="1">
    <location>
        <begin position="149"/>
        <end position="237"/>
    </location>
</feature>
<accession>I2BCH8</accession>
<accession>K6WGJ8</accession>
<gene>
    <name evidence="2" type="primary">cutF</name>
    <name evidence="2" type="ordered locus">EBL_c31690</name>
</gene>
<dbReference type="AlphaFoldDB" id="I2BCH8"/>